<comment type="caution">
    <text evidence="2">The sequence shown here is derived from an EMBL/GenBank/DDBJ whole genome shotgun (WGS) entry which is preliminary data.</text>
</comment>
<organism evidence="2 3">
    <name type="scientific">Aspergillus sclerotialis</name>
    <dbReference type="NCBI Taxonomy" id="2070753"/>
    <lineage>
        <taxon>Eukaryota</taxon>
        <taxon>Fungi</taxon>
        <taxon>Dikarya</taxon>
        <taxon>Ascomycota</taxon>
        <taxon>Pezizomycotina</taxon>
        <taxon>Eurotiomycetes</taxon>
        <taxon>Eurotiomycetidae</taxon>
        <taxon>Eurotiales</taxon>
        <taxon>Aspergillaceae</taxon>
        <taxon>Aspergillus</taxon>
        <taxon>Aspergillus subgen. Polypaecilum</taxon>
    </lineage>
</organism>
<keyword evidence="3" id="KW-1185">Reference proteome</keyword>
<evidence type="ECO:0000313" key="3">
    <source>
        <dbReference type="Proteomes" id="UP000266188"/>
    </source>
</evidence>
<dbReference type="PANTHER" id="PTHR24121:SF23">
    <property type="entry name" value="NO MECHANORECEPTOR POTENTIAL C, ISOFORM H"/>
    <property type="match status" value="1"/>
</dbReference>
<sequence length="625" mass="70294">MAVRDSQGFSPFSIALLRGHIQVAKSTLEIVEAQYKPPEANTTESFWVDGVTGGLKSEIVDETFTIENIGEAATHVECGVKPLDVLHWECPRAPLCTTSQDEFEAMWKRLEESNGELPPPSSLINFAIWNDDINLLTFLLELGQQIIARHDSADTTSVFKIAAHNMSLAERLGRIRCMEEIIRRTGGNLPIYDLVQSSGVEIHDKPNYYRGLSIHGKKHPEWADTRNEIYRPNSMNSPPLLTSAMAGNLESTEWFLGTAPGRCYKEFARVHKNDKELKILEKSKLGLEGTIMNWLGSRNHLVLHCALLAEPTVESDRLVQYLVDEYPTCLETKSVEGYTPLQLAFSAHRANAARMLINAGSNQALRDREGRNIVHLFLHSLHKSSLDSDEIRDFLELVDPSLVSSMLTERCSEEPGSLTPIAYWMHSARHGRYGLDSDKGVIIIEILLDLADSINQKPLEMLNGAGNTPLHDAIKFQVPRIFKLIVDRRPNLLHREDATGCTPFELAVNLWTNKVTSEPPEIPAAKGAYRDWGSNRQNILGRSPESFVEGDDSHMSELQIICNICRERGNNGAKRKLVTLYEANEVAKRLASQPRGRSGSCVMGRDEVKRWYRSSYWSTYPIHGW</sequence>
<dbReference type="InterPro" id="IPR002110">
    <property type="entry name" value="Ankyrin_rpt"/>
</dbReference>
<dbReference type="STRING" id="2070753.A0A3A2ZQA7"/>
<dbReference type="InterPro" id="IPR036770">
    <property type="entry name" value="Ankyrin_rpt-contain_sf"/>
</dbReference>
<dbReference type="EMBL" id="MVGC01000050">
    <property type="protein sequence ID" value="RJE25338.1"/>
    <property type="molecule type" value="Genomic_DNA"/>
</dbReference>
<evidence type="ECO:0000256" key="1">
    <source>
        <dbReference type="PROSITE-ProRule" id="PRU00023"/>
    </source>
</evidence>
<proteinExistence type="predicted"/>
<dbReference type="SUPFAM" id="SSF48403">
    <property type="entry name" value="Ankyrin repeat"/>
    <property type="match status" value="1"/>
</dbReference>
<dbReference type="PANTHER" id="PTHR24121">
    <property type="entry name" value="NO MECHANORECEPTOR POTENTIAL C, ISOFORM D-RELATED"/>
    <property type="match status" value="1"/>
</dbReference>
<dbReference type="OrthoDB" id="539213at2759"/>
<accession>A0A3A2ZQA7</accession>
<dbReference type="AlphaFoldDB" id="A0A3A2ZQA7"/>
<gene>
    <name evidence="2" type="ORF">PHISCL_02301</name>
</gene>
<keyword evidence="1" id="KW-0040">ANK repeat</keyword>
<dbReference type="PROSITE" id="PS50297">
    <property type="entry name" value="ANK_REP_REGION"/>
    <property type="match status" value="1"/>
</dbReference>
<dbReference type="Proteomes" id="UP000266188">
    <property type="component" value="Unassembled WGS sequence"/>
</dbReference>
<protein>
    <submittedName>
        <fullName evidence="2">Ankyrin repeat protein</fullName>
    </submittedName>
</protein>
<name>A0A3A2ZQA7_9EURO</name>
<dbReference type="Gene3D" id="1.25.40.20">
    <property type="entry name" value="Ankyrin repeat-containing domain"/>
    <property type="match status" value="2"/>
</dbReference>
<feature type="repeat" description="ANK" evidence="1">
    <location>
        <begin position="336"/>
        <end position="368"/>
    </location>
</feature>
<dbReference type="SMART" id="SM00248">
    <property type="entry name" value="ANK"/>
    <property type="match status" value="5"/>
</dbReference>
<evidence type="ECO:0000313" key="2">
    <source>
        <dbReference type="EMBL" id="RJE25338.1"/>
    </source>
</evidence>
<reference evidence="3" key="1">
    <citation type="submission" date="2017-02" db="EMBL/GenBank/DDBJ databases">
        <authorList>
            <person name="Tafer H."/>
            <person name="Lopandic K."/>
        </authorList>
    </citation>
    <scope>NUCLEOTIDE SEQUENCE [LARGE SCALE GENOMIC DNA]</scope>
    <source>
        <strain evidence="3">CBS 366.77</strain>
    </source>
</reference>
<dbReference type="PROSITE" id="PS50088">
    <property type="entry name" value="ANK_REPEAT"/>
    <property type="match status" value="1"/>
</dbReference>